<protein>
    <submittedName>
        <fullName evidence="1">Terpene synthase family protein</fullName>
    </submittedName>
</protein>
<dbReference type="EMBL" id="JBBDHD010000005">
    <property type="protein sequence ID" value="MFH7594109.1"/>
    <property type="molecule type" value="Genomic_DNA"/>
</dbReference>
<dbReference type="Proteomes" id="UP001610631">
    <property type="component" value="Unassembled WGS sequence"/>
</dbReference>
<dbReference type="RefSeq" id="WP_395508053.1">
    <property type="nucleotide sequence ID" value="NZ_JBBDHD010000005.1"/>
</dbReference>
<keyword evidence="2" id="KW-1185">Reference proteome</keyword>
<proteinExistence type="predicted"/>
<comment type="caution">
    <text evidence="1">The sequence shown here is derived from an EMBL/GenBank/DDBJ whole genome shotgun (WGS) entry which is preliminary data.</text>
</comment>
<dbReference type="Pfam" id="PF19086">
    <property type="entry name" value="Terpene_syn_C_2"/>
    <property type="match status" value="1"/>
</dbReference>
<sequence>MPADEITHLLDLPELRLVPGEREAPWGPELDRHVIEFARTTGLLTTGAALHHYGTQRIGTMCAHVVPGAVSRTRWRTYGELMMWFFIYDDWAEQLGHHLSPNEVAAVTDTVHTWFAEEERDVRVPDLPAARSMRGIWHRLQQETSPAWRGRLRTELKSYLDTASHEAALVRSGAVSPFGEAKEARPLATAARPVFTMAEHSYGIDIPRDIVRHPILVRAGNAATIGIALANDIIGLKADLLRGIRDNLVLSLQEEYGGDLQLNVDRAAARYHRAAAELSALRARFHSPAGLPEPALDGRKDVAVHLQILEDWLYEGIKWQLDKTDRYSTTVRLTAREHPNQLLTLAGATGTAPRR</sequence>
<evidence type="ECO:0000313" key="2">
    <source>
        <dbReference type="Proteomes" id="UP001610631"/>
    </source>
</evidence>
<gene>
    <name evidence="1" type="ORF">WDV06_03255</name>
</gene>
<reference evidence="1 2" key="1">
    <citation type="submission" date="2024-03" db="EMBL/GenBank/DDBJ databases">
        <title>Whole genome sequencing of Streptomyces racemochromogenes, to identify antimicrobial biosynthetic gene clusters.</title>
        <authorList>
            <person name="Suryawanshi P."/>
            <person name="Krishnaraj P.U."/>
            <person name="Arun Y.P."/>
            <person name="Suryawanshi M.P."/>
            <person name="Rakshit O."/>
        </authorList>
    </citation>
    <scope>NUCLEOTIDE SEQUENCE [LARGE SCALE GENOMIC DNA]</scope>
    <source>
        <strain evidence="1 2">AUDT626</strain>
    </source>
</reference>
<dbReference type="SUPFAM" id="SSF48576">
    <property type="entry name" value="Terpenoid synthases"/>
    <property type="match status" value="1"/>
</dbReference>
<accession>A0ABW7P703</accession>
<name>A0ABW7P703_9ACTN</name>
<dbReference type="Gene3D" id="1.10.600.10">
    <property type="entry name" value="Farnesyl Diphosphate Synthase"/>
    <property type="match status" value="1"/>
</dbReference>
<dbReference type="InterPro" id="IPR008949">
    <property type="entry name" value="Isoprenoid_synthase_dom_sf"/>
</dbReference>
<evidence type="ECO:0000313" key="1">
    <source>
        <dbReference type="EMBL" id="MFH7594109.1"/>
    </source>
</evidence>
<organism evidence="1 2">
    <name type="scientific">Streptomyces racemochromogenes</name>
    <dbReference type="NCBI Taxonomy" id="67353"/>
    <lineage>
        <taxon>Bacteria</taxon>
        <taxon>Bacillati</taxon>
        <taxon>Actinomycetota</taxon>
        <taxon>Actinomycetes</taxon>
        <taxon>Kitasatosporales</taxon>
        <taxon>Streptomycetaceae</taxon>
        <taxon>Streptomyces</taxon>
    </lineage>
</organism>